<dbReference type="InterPro" id="IPR003343">
    <property type="entry name" value="Big_2"/>
</dbReference>
<reference evidence="3" key="1">
    <citation type="journal article" date="2019" name="Int. J. Syst. Evol. Microbiol.">
        <title>The Global Catalogue of Microorganisms (GCM) 10K type strain sequencing project: providing services to taxonomists for standard genome sequencing and annotation.</title>
        <authorList>
            <consortium name="The Broad Institute Genomics Platform"/>
            <consortium name="The Broad Institute Genome Sequencing Center for Infectious Disease"/>
            <person name="Wu L."/>
            <person name="Ma J."/>
        </authorList>
    </citation>
    <scope>NUCLEOTIDE SEQUENCE [LARGE SCALE GENOMIC DNA]</scope>
    <source>
        <strain evidence="3">CGMCC 1.16060</strain>
    </source>
</reference>
<evidence type="ECO:0000313" key="2">
    <source>
        <dbReference type="EMBL" id="GGF22003.1"/>
    </source>
</evidence>
<dbReference type="Proteomes" id="UP000655016">
    <property type="component" value="Unassembled WGS sequence"/>
</dbReference>
<dbReference type="SMART" id="SM00635">
    <property type="entry name" value="BID_2"/>
    <property type="match status" value="2"/>
</dbReference>
<comment type="caution">
    <text evidence="2">The sequence shown here is derived from an EMBL/GenBank/DDBJ whole genome shotgun (WGS) entry which is preliminary data.</text>
</comment>
<dbReference type="InterPro" id="IPR012669">
    <property type="entry name" value="Pectate_lyase"/>
</dbReference>
<dbReference type="SUPFAM" id="SSF49373">
    <property type="entry name" value="Invasin/intimin cell-adhesion fragments"/>
    <property type="match status" value="2"/>
</dbReference>
<dbReference type="RefSeq" id="WP_163395637.1">
    <property type="nucleotide sequence ID" value="NZ_BMKP01000008.1"/>
</dbReference>
<dbReference type="NCBIfam" id="TIGR02474">
    <property type="entry name" value="pec_lyase"/>
    <property type="match status" value="1"/>
</dbReference>
<dbReference type="Gene3D" id="1.50.10.20">
    <property type="match status" value="1"/>
</dbReference>
<dbReference type="Pfam" id="PF02368">
    <property type="entry name" value="Big_2"/>
    <property type="match status" value="2"/>
</dbReference>
<accession>A0ABQ1UPI9</accession>
<evidence type="ECO:0000259" key="1">
    <source>
        <dbReference type="SMART" id="SM00635"/>
    </source>
</evidence>
<organism evidence="2 3">
    <name type="scientific">Flavobacterium limi</name>
    <dbReference type="NCBI Taxonomy" id="2045105"/>
    <lineage>
        <taxon>Bacteria</taxon>
        <taxon>Pseudomonadati</taxon>
        <taxon>Bacteroidota</taxon>
        <taxon>Flavobacteriia</taxon>
        <taxon>Flavobacteriales</taxon>
        <taxon>Flavobacteriaceae</taxon>
        <taxon>Flavobacterium</taxon>
    </lineage>
</organism>
<dbReference type="InterPro" id="IPR008964">
    <property type="entry name" value="Invasin/intimin_cell_adhesion"/>
</dbReference>
<sequence length="520" mass="56486">MKNTIILICSLFLFSCSSDDIKKPTQVKTIVISGDNTLNGTPKQLTVVIQPNDAVNKEVTWSVSDPAIAAITETGLLTGIKNGTVKVTATAKDGSGVTAEKTYTVSGITEPTIFVESVSIPAATITNGQPLQLTVQVAPANATNKTLTWSTSSQAMATISQEGLLTPKLNGTVVVTATTTDGSGKSTQIEITVSGVTAVYNTAVRSESILIWQRSNGGWGKAVADLNLYNTEQTAQQKATALASKNNTDTTIDNGHVVTELRWLLADYKTTNNPNYLLAAEKAIDWLFLAQYANGGWPQYYPDKSGYRHQITYNDGAIANVMNVMWDIIKGKNNLELVNPKYKDKAVTSFNKGIDIILQTQITYKGKKTVWCAQHDEVTLKPALARAYELPTFSGSESVGIVRVLMLVEQPSADVKQAVKDAVEWFNGAKLFDIATKKITDSSQPSGQDVIVVASPGSVLWARFYDLENNLPLFCGRDGIPKKTLAEIENERRVGYSWYGNWPNGLIGSEYSNWKAKHGL</sequence>
<feature type="domain" description="BIG2" evidence="1">
    <location>
        <begin position="26"/>
        <end position="101"/>
    </location>
</feature>
<keyword evidence="3" id="KW-1185">Reference proteome</keyword>
<proteinExistence type="predicted"/>
<dbReference type="EMBL" id="BMKP01000008">
    <property type="protein sequence ID" value="GGF22003.1"/>
    <property type="molecule type" value="Genomic_DNA"/>
</dbReference>
<name>A0ABQ1UPI9_9FLAO</name>
<dbReference type="PROSITE" id="PS51257">
    <property type="entry name" value="PROKAR_LIPOPROTEIN"/>
    <property type="match status" value="1"/>
</dbReference>
<dbReference type="Pfam" id="PF09492">
    <property type="entry name" value="Pec_lyase"/>
    <property type="match status" value="1"/>
</dbReference>
<dbReference type="SUPFAM" id="SSF81853">
    <property type="entry name" value="Family 10 polysaccharide lyase"/>
    <property type="match status" value="1"/>
</dbReference>
<dbReference type="Gene3D" id="2.60.40.1080">
    <property type="match status" value="1"/>
</dbReference>
<feature type="domain" description="BIG2" evidence="1">
    <location>
        <begin position="114"/>
        <end position="189"/>
    </location>
</feature>
<protein>
    <recommendedName>
        <fullName evidence="1">BIG2 domain-containing protein</fullName>
    </recommendedName>
</protein>
<gene>
    <name evidence="2" type="ORF">GCM10011518_33970</name>
</gene>
<evidence type="ECO:0000313" key="3">
    <source>
        <dbReference type="Proteomes" id="UP000655016"/>
    </source>
</evidence>